<proteinExistence type="predicted"/>
<dbReference type="KEGG" id="msn:LI99_12615"/>
<evidence type="ECO:0000313" key="2">
    <source>
        <dbReference type="EMBL" id="VTP09828.1"/>
    </source>
</evidence>
<organism evidence="2">
    <name type="scientific">Mycolicibacterium smegmatis</name>
    <name type="common">Mycobacterium smegmatis</name>
    <dbReference type="NCBI Taxonomy" id="1772"/>
    <lineage>
        <taxon>Bacteria</taxon>
        <taxon>Bacillati</taxon>
        <taxon>Actinomycetota</taxon>
        <taxon>Actinomycetes</taxon>
        <taxon>Mycobacteriales</taxon>
        <taxon>Mycobacteriaceae</taxon>
        <taxon>Mycolicibacterium</taxon>
    </lineage>
</organism>
<dbReference type="EMBL" id="LR589649">
    <property type="protein sequence ID" value="VTP09828.1"/>
    <property type="molecule type" value="Genomic_DNA"/>
</dbReference>
<dbReference type="GO" id="GO:0016020">
    <property type="term" value="C:membrane"/>
    <property type="evidence" value="ECO:0007669"/>
    <property type="project" value="TreeGrafter"/>
</dbReference>
<dbReference type="AlphaFoldDB" id="A0A653FJI8"/>
<dbReference type="GeneID" id="93457322"/>
<accession>A0A653FJI8</accession>
<name>A0A653FJI8_MYCSM</name>
<evidence type="ECO:0000256" key="1">
    <source>
        <dbReference type="ARBA" id="ARBA00022801"/>
    </source>
</evidence>
<dbReference type="InterPro" id="IPR000073">
    <property type="entry name" value="AB_hydrolase_1"/>
</dbReference>
<reference evidence="2" key="1">
    <citation type="submission" date="2019-05" db="EMBL/GenBank/DDBJ databases">
        <authorList>
            <person name="Naeem R."/>
            <person name="Antony C."/>
            <person name="Guan Q."/>
        </authorList>
    </citation>
    <scope>NUCLEOTIDE SEQUENCE</scope>
    <source>
        <strain evidence="2">1</strain>
    </source>
</reference>
<gene>
    <name evidence="2" type="ORF">BIN_B_04164</name>
</gene>
<sequence>MTGYEPIVGRYLTADIDGVPNRMYIEESGDGVPVVCLHTAGSDSRQYRHMQTDDEVLSRFRVLAFDLPWHGKSLPPDRWWRREYLLTSELYIASVMAVIDALDLEQPIVVGCSMAGSLVLELALTHGDRIGGVIGFSGAAKVEGRFDDWSLKPDINSNQAVPSWTYGLMAPQSPEPARREVWWTYAQGGPGVYRGDTYYYSNGMDLRGREREIDTARCPVYLFAGEYDYACSPEETEATIAAIPGARGGVMRGIGHFPVAENYPLCKTYLWPALLDLADRRAGNGIA</sequence>
<dbReference type="RefSeq" id="WP_011728413.1">
    <property type="nucleotide sequence ID" value="NZ_CP009495.1"/>
</dbReference>
<dbReference type="PANTHER" id="PTHR43798:SF31">
    <property type="entry name" value="AB HYDROLASE SUPERFAMILY PROTEIN YCLE"/>
    <property type="match status" value="1"/>
</dbReference>
<dbReference type="InterPro" id="IPR050266">
    <property type="entry name" value="AB_hydrolase_sf"/>
</dbReference>
<keyword evidence="1" id="KW-0378">Hydrolase</keyword>
<dbReference type="Pfam" id="PF12697">
    <property type="entry name" value="Abhydrolase_6"/>
    <property type="match status" value="1"/>
</dbReference>
<dbReference type="Gene3D" id="3.40.50.1820">
    <property type="entry name" value="alpha/beta hydrolase"/>
    <property type="match status" value="1"/>
</dbReference>
<dbReference type="GO" id="GO:0016787">
    <property type="term" value="F:hydrolase activity"/>
    <property type="evidence" value="ECO:0007669"/>
    <property type="project" value="UniProtKB-KW"/>
</dbReference>
<dbReference type="OMA" id="WGMFGMN"/>
<dbReference type="KEGG" id="msh:LI98_12620"/>
<protein>
    <submittedName>
        <fullName evidence="2">Haloalkane dehalogenase</fullName>
    </submittedName>
</protein>
<dbReference type="PANTHER" id="PTHR43798">
    <property type="entry name" value="MONOACYLGLYCEROL LIPASE"/>
    <property type="match status" value="1"/>
</dbReference>
<dbReference type="InterPro" id="IPR029058">
    <property type="entry name" value="AB_hydrolase_fold"/>
</dbReference>
<dbReference type="SUPFAM" id="SSF53474">
    <property type="entry name" value="alpha/beta-Hydrolases"/>
    <property type="match status" value="1"/>
</dbReference>